<dbReference type="InterPro" id="IPR006076">
    <property type="entry name" value="FAD-dep_OxRdtase"/>
</dbReference>
<dbReference type="AlphaFoldDB" id="A0A7C8KVG8"/>
<dbReference type="SUPFAM" id="SSF51905">
    <property type="entry name" value="FAD/NAD(P)-binding domain"/>
    <property type="match status" value="1"/>
</dbReference>
<evidence type="ECO:0000256" key="4">
    <source>
        <dbReference type="ARBA" id="ARBA00023002"/>
    </source>
</evidence>
<comment type="cofactor">
    <cofactor evidence="1">
        <name>FAD</name>
        <dbReference type="ChEBI" id="CHEBI:57692"/>
    </cofactor>
</comment>
<dbReference type="GO" id="GO:0050131">
    <property type="term" value="F:N-methyl-L-amino-acid oxidase activity"/>
    <property type="evidence" value="ECO:0007669"/>
    <property type="project" value="UniProtKB-EC"/>
</dbReference>
<evidence type="ECO:0000256" key="1">
    <source>
        <dbReference type="ARBA" id="ARBA00001974"/>
    </source>
</evidence>
<keyword evidence="3" id="KW-0274">FAD</keyword>
<dbReference type="Pfam" id="PF01266">
    <property type="entry name" value="DAO"/>
    <property type="match status" value="1"/>
</dbReference>
<evidence type="ECO:0000256" key="3">
    <source>
        <dbReference type="ARBA" id="ARBA00022827"/>
    </source>
</evidence>
<proteinExistence type="predicted"/>
<sequence length="386" mass="42825">MNVVDKQYDVIVLGGGSMGSAAAYYLAREQKKVMVIDQFSIPNQRGSHHGHTRMFRLGNGNGGQYVPLGKESLRLWKELEEVSGKTLYNKAGALTVGHQQSTFVKEAVKSSISNDLVYEEVDAKTIMERWPGIQIPDDYYGCFDPESGFLFSEECIETYKQEAIKLGAEVIENQPILKMEMKEDCVTLYTAEGQYHALKLVVTAGAWLPKLLPSMNLPIQPVRKTIGWFEPVVDSLYSEDFPCFIFDTDTIGHYYGFPDFDGGGVKLGRMDLGSDCDPDKLGQEFGAYAEDEGDIRNFLEHFLPGAAGNLVKGAVSMFSMTPDEDFIIDLHPEYKNVCLAGGFSGHGFKFASVVGKILADLSIDGRTEYDISFLGLNRFSALEEVK</sequence>
<dbReference type="NCBIfam" id="NF008425">
    <property type="entry name" value="PRK11259.1"/>
    <property type="match status" value="1"/>
</dbReference>
<dbReference type="GO" id="GO:0008115">
    <property type="term" value="F:sarcosine oxidase activity"/>
    <property type="evidence" value="ECO:0007669"/>
    <property type="project" value="TreeGrafter"/>
</dbReference>
<evidence type="ECO:0000256" key="2">
    <source>
        <dbReference type="ARBA" id="ARBA00022630"/>
    </source>
</evidence>
<dbReference type="EC" id="1.5.3.2" evidence="6"/>
<reference evidence="6 7" key="1">
    <citation type="submission" date="2019-10" db="EMBL/GenBank/DDBJ databases">
        <title>Gracilibacillus sp. nov. isolated from rice seeds.</title>
        <authorList>
            <person name="He S."/>
        </authorList>
    </citation>
    <scope>NUCLEOTIDE SEQUENCE [LARGE SCALE GENOMIC DNA]</scope>
    <source>
        <strain evidence="6 7">TD8</strain>
    </source>
</reference>
<protein>
    <submittedName>
        <fullName evidence="6">N-methyl-L-tryptophan oxidase</fullName>
        <ecNumber evidence="6">1.5.3.2</ecNumber>
    </submittedName>
</protein>
<dbReference type="EMBL" id="WEID01000046">
    <property type="protein sequence ID" value="KAB8137461.1"/>
    <property type="molecule type" value="Genomic_DNA"/>
</dbReference>
<comment type="caution">
    <text evidence="6">The sequence shown here is derived from an EMBL/GenBank/DDBJ whole genome shotgun (WGS) entry which is preliminary data.</text>
</comment>
<dbReference type="Proteomes" id="UP000480246">
    <property type="component" value="Unassembled WGS sequence"/>
</dbReference>
<feature type="domain" description="FAD dependent oxidoreductase" evidence="5">
    <location>
        <begin position="9"/>
        <end position="361"/>
    </location>
</feature>
<dbReference type="OrthoDB" id="9794226at2"/>
<dbReference type="GO" id="GO:0050660">
    <property type="term" value="F:flavin adenine dinucleotide binding"/>
    <property type="evidence" value="ECO:0007669"/>
    <property type="project" value="InterPro"/>
</dbReference>
<dbReference type="Gene3D" id="3.50.50.60">
    <property type="entry name" value="FAD/NAD(P)-binding domain"/>
    <property type="match status" value="1"/>
</dbReference>
<keyword evidence="4 6" id="KW-0560">Oxidoreductase</keyword>
<dbReference type="SUPFAM" id="SSF54373">
    <property type="entry name" value="FAD-linked reductases, C-terminal domain"/>
    <property type="match status" value="1"/>
</dbReference>
<keyword evidence="2" id="KW-0285">Flavoprotein</keyword>
<dbReference type="InterPro" id="IPR036188">
    <property type="entry name" value="FAD/NAD-bd_sf"/>
</dbReference>
<keyword evidence="7" id="KW-1185">Reference proteome</keyword>
<evidence type="ECO:0000313" key="7">
    <source>
        <dbReference type="Proteomes" id="UP000480246"/>
    </source>
</evidence>
<gene>
    <name evidence="6" type="primary">solA</name>
    <name evidence="6" type="ORF">F9U64_09495</name>
</gene>
<dbReference type="PANTHER" id="PTHR10961:SF7">
    <property type="entry name" value="FAD DEPENDENT OXIDOREDUCTASE DOMAIN-CONTAINING PROTEIN"/>
    <property type="match status" value="1"/>
</dbReference>
<organism evidence="6 7">
    <name type="scientific">Gracilibacillus oryzae</name>
    <dbReference type="NCBI Taxonomy" id="1672701"/>
    <lineage>
        <taxon>Bacteria</taxon>
        <taxon>Bacillati</taxon>
        <taxon>Bacillota</taxon>
        <taxon>Bacilli</taxon>
        <taxon>Bacillales</taxon>
        <taxon>Bacillaceae</taxon>
        <taxon>Gracilibacillus</taxon>
    </lineage>
</organism>
<accession>A0A7C8KVG8</accession>
<name>A0A7C8KVG8_9BACI</name>
<evidence type="ECO:0000259" key="5">
    <source>
        <dbReference type="Pfam" id="PF01266"/>
    </source>
</evidence>
<evidence type="ECO:0000313" key="6">
    <source>
        <dbReference type="EMBL" id="KAB8137461.1"/>
    </source>
</evidence>
<dbReference type="PANTHER" id="PTHR10961">
    <property type="entry name" value="PEROXISOMAL SARCOSINE OXIDASE"/>
    <property type="match status" value="1"/>
</dbReference>
<dbReference type="Gene3D" id="3.30.9.10">
    <property type="entry name" value="D-Amino Acid Oxidase, subunit A, domain 2"/>
    <property type="match status" value="1"/>
</dbReference>
<dbReference type="InterPro" id="IPR045170">
    <property type="entry name" value="MTOX"/>
</dbReference>